<comment type="caution">
    <text evidence="7">The sequence shown here is derived from an EMBL/GenBank/DDBJ whole genome shotgun (WGS) entry which is preliminary data.</text>
</comment>
<name>A0ABV6YI67_UNCEI</name>
<evidence type="ECO:0000313" key="7">
    <source>
        <dbReference type="EMBL" id="MFC1572035.1"/>
    </source>
</evidence>
<dbReference type="PANTHER" id="PTHR48101:SF1">
    <property type="entry name" value="METHYLMALONYL-COA MUTASE, LARGE SUBUNIT"/>
    <property type="match status" value="1"/>
</dbReference>
<dbReference type="Gene3D" id="3.40.50.280">
    <property type="entry name" value="Cobalamin-binding domain"/>
    <property type="match status" value="1"/>
</dbReference>
<proteinExistence type="predicted"/>
<keyword evidence="5" id="KW-0170">Cobalt</keyword>
<feature type="domain" description="B12-binding" evidence="6">
    <location>
        <begin position="5"/>
        <end position="133"/>
    </location>
</feature>
<keyword evidence="4" id="KW-0413">Isomerase</keyword>
<dbReference type="InterPro" id="IPR006158">
    <property type="entry name" value="Cobalamin-bd"/>
</dbReference>
<evidence type="ECO:0000256" key="4">
    <source>
        <dbReference type="ARBA" id="ARBA00023235"/>
    </source>
</evidence>
<dbReference type="Pfam" id="PF02310">
    <property type="entry name" value="B12-binding"/>
    <property type="match status" value="1"/>
</dbReference>
<dbReference type="SUPFAM" id="SSF52242">
    <property type="entry name" value="Cobalamin (vitamin B12)-binding domain"/>
    <property type="match status" value="1"/>
</dbReference>
<dbReference type="NCBIfam" id="TIGR00640">
    <property type="entry name" value="acid_CoA_mut_C"/>
    <property type="match status" value="1"/>
</dbReference>
<organism evidence="7 8">
    <name type="scientific">Eiseniibacteriota bacterium</name>
    <dbReference type="NCBI Taxonomy" id="2212470"/>
    <lineage>
        <taxon>Bacteria</taxon>
        <taxon>Candidatus Eiseniibacteriota</taxon>
    </lineage>
</organism>
<dbReference type="InterPro" id="IPR006159">
    <property type="entry name" value="Acid_CoA_mut_C"/>
</dbReference>
<evidence type="ECO:0000313" key="8">
    <source>
        <dbReference type="Proteomes" id="UP001593833"/>
    </source>
</evidence>
<keyword evidence="3" id="KW-0479">Metal-binding</keyword>
<evidence type="ECO:0000256" key="5">
    <source>
        <dbReference type="ARBA" id="ARBA00023285"/>
    </source>
</evidence>
<dbReference type="InterPro" id="IPR036724">
    <property type="entry name" value="Cobalamin-bd_sf"/>
</dbReference>
<evidence type="ECO:0000259" key="6">
    <source>
        <dbReference type="PROSITE" id="PS51332"/>
    </source>
</evidence>
<dbReference type="PANTHER" id="PTHR48101">
    <property type="entry name" value="METHYLMALONYL-COA MUTASE, MITOCHONDRIAL-RELATED"/>
    <property type="match status" value="1"/>
</dbReference>
<evidence type="ECO:0000256" key="1">
    <source>
        <dbReference type="ARBA" id="ARBA00001922"/>
    </source>
</evidence>
<gene>
    <name evidence="7" type="ORF">ACFL6M_00390</name>
</gene>
<accession>A0ABV6YI67</accession>
<protein>
    <submittedName>
        <fullName evidence="7">Cobalamin B12-binding domain-containing protein</fullName>
    </submittedName>
</protein>
<dbReference type="PROSITE" id="PS51332">
    <property type="entry name" value="B12_BINDING"/>
    <property type="match status" value="1"/>
</dbReference>
<dbReference type="EMBL" id="JBHPKH010000002">
    <property type="protein sequence ID" value="MFC1572035.1"/>
    <property type="molecule type" value="Genomic_DNA"/>
</dbReference>
<keyword evidence="8" id="KW-1185">Reference proteome</keyword>
<keyword evidence="2" id="KW-0846">Cobalamin</keyword>
<evidence type="ECO:0000256" key="3">
    <source>
        <dbReference type="ARBA" id="ARBA00022723"/>
    </source>
</evidence>
<comment type="cofactor">
    <cofactor evidence="1">
        <name>adenosylcob(III)alamin</name>
        <dbReference type="ChEBI" id="CHEBI:18408"/>
    </cofactor>
</comment>
<reference evidence="7 8" key="1">
    <citation type="submission" date="2024-09" db="EMBL/GenBank/DDBJ databases">
        <authorList>
            <person name="D'Angelo T."/>
        </authorList>
    </citation>
    <scope>NUCLEOTIDE SEQUENCE [LARGE SCALE GENOMIC DNA]</scope>
    <source>
        <strain evidence="7">SAG AM-320-E07</strain>
    </source>
</reference>
<dbReference type="Proteomes" id="UP001593833">
    <property type="component" value="Unassembled WGS sequence"/>
</dbReference>
<evidence type="ECO:0000256" key="2">
    <source>
        <dbReference type="ARBA" id="ARBA00022628"/>
    </source>
</evidence>
<sequence>MTRTPIRVLVAKPGLDGHDVGAKVVTRALMNAGFEVIYTGLRRSATEIASIARDEDVDVVGLSILSGSHLPLCEKFAGLREEYQITDKLWMVGGNISRQDVAALLTLGVDGVFPVGSPLQSIVDFIHEKTRSA</sequence>